<evidence type="ECO:0000256" key="3">
    <source>
        <dbReference type="ARBA" id="ARBA00022475"/>
    </source>
</evidence>
<gene>
    <name evidence="9" type="ordered locus">Bphyt_0055</name>
</gene>
<evidence type="ECO:0000256" key="7">
    <source>
        <dbReference type="ARBA" id="ARBA00022970"/>
    </source>
</evidence>
<dbReference type="InterPro" id="IPR027417">
    <property type="entry name" value="P-loop_NTPase"/>
</dbReference>
<sequence>MNPLLHAVNLTSGYGESMVVRNLALDVAPGEIVAVLGKNGMGKTTLLRTVMGFLGKKTGSVALDGKDITVMPPHRIARLGIGYVAQEKALFQDLTVRENLRLATRNRPLAEVIETAAAAFPFLAQRLGQRAGTLSGGEQKMLLMARALATRARLVLVDEITEGLQPAMVQRIGEVIRLQRERYGTSFLLIEQHLGFALKLADRYVVVQGGEIVLCGNRGEADTNGRIAQYLGV</sequence>
<dbReference type="OrthoDB" id="8723039at2"/>
<proteinExistence type="inferred from homology"/>
<evidence type="ECO:0000259" key="8">
    <source>
        <dbReference type="PROSITE" id="PS50893"/>
    </source>
</evidence>
<organism evidence="9 10">
    <name type="scientific">Paraburkholderia phytofirmans (strain DSM 17436 / LMG 22146 / PsJN)</name>
    <name type="common">Burkholderia phytofirmans</name>
    <dbReference type="NCBI Taxonomy" id="398527"/>
    <lineage>
        <taxon>Bacteria</taxon>
        <taxon>Pseudomonadati</taxon>
        <taxon>Pseudomonadota</taxon>
        <taxon>Betaproteobacteria</taxon>
        <taxon>Burkholderiales</taxon>
        <taxon>Burkholderiaceae</taxon>
        <taxon>Paraburkholderia</taxon>
    </lineage>
</organism>
<dbReference type="GO" id="GO:0015658">
    <property type="term" value="F:branched-chain amino acid transmembrane transporter activity"/>
    <property type="evidence" value="ECO:0007669"/>
    <property type="project" value="TreeGrafter"/>
</dbReference>
<evidence type="ECO:0000256" key="6">
    <source>
        <dbReference type="ARBA" id="ARBA00022840"/>
    </source>
</evidence>
<evidence type="ECO:0000256" key="5">
    <source>
        <dbReference type="ARBA" id="ARBA00022741"/>
    </source>
</evidence>
<feature type="domain" description="ABC transporter" evidence="8">
    <location>
        <begin position="5"/>
        <end position="231"/>
    </location>
</feature>
<keyword evidence="4" id="KW-0472">Membrane</keyword>
<dbReference type="SMART" id="SM00382">
    <property type="entry name" value="AAA"/>
    <property type="match status" value="1"/>
</dbReference>
<dbReference type="EMBL" id="CP001052">
    <property type="protein sequence ID" value="ACD14505.1"/>
    <property type="molecule type" value="Genomic_DNA"/>
</dbReference>
<dbReference type="GO" id="GO:0016887">
    <property type="term" value="F:ATP hydrolysis activity"/>
    <property type="evidence" value="ECO:0007669"/>
    <property type="project" value="InterPro"/>
</dbReference>
<dbReference type="SUPFAM" id="SSF52540">
    <property type="entry name" value="P-loop containing nucleoside triphosphate hydrolases"/>
    <property type="match status" value="1"/>
</dbReference>
<dbReference type="InterPro" id="IPR052156">
    <property type="entry name" value="BCAA_Transport_ATP-bd_LivF"/>
</dbReference>
<evidence type="ECO:0000256" key="1">
    <source>
        <dbReference type="ARBA" id="ARBA00005417"/>
    </source>
</evidence>
<dbReference type="STRING" id="398527.Bphyt_0055"/>
<dbReference type="PANTHER" id="PTHR43820">
    <property type="entry name" value="HIGH-AFFINITY BRANCHED-CHAIN AMINO ACID TRANSPORT ATP-BINDING PROTEIN LIVF"/>
    <property type="match status" value="1"/>
</dbReference>
<evidence type="ECO:0000256" key="4">
    <source>
        <dbReference type="ARBA" id="ARBA00022519"/>
    </source>
</evidence>
<accession>B2SZC6</accession>
<dbReference type="PANTHER" id="PTHR43820:SF4">
    <property type="entry name" value="HIGH-AFFINITY BRANCHED-CHAIN AMINO ACID TRANSPORT ATP-BINDING PROTEIN LIVF"/>
    <property type="match status" value="1"/>
</dbReference>
<dbReference type="Gene3D" id="3.40.50.300">
    <property type="entry name" value="P-loop containing nucleotide triphosphate hydrolases"/>
    <property type="match status" value="1"/>
</dbReference>
<dbReference type="AlphaFoldDB" id="B2SZC6"/>
<dbReference type="PROSITE" id="PS00211">
    <property type="entry name" value="ABC_TRANSPORTER_1"/>
    <property type="match status" value="1"/>
</dbReference>
<dbReference type="KEGG" id="bpy:Bphyt_0055"/>
<keyword evidence="5" id="KW-0547">Nucleotide-binding</keyword>
<keyword evidence="3" id="KW-1003">Cell membrane</keyword>
<dbReference type="Proteomes" id="UP000001739">
    <property type="component" value="Chromosome 1"/>
</dbReference>
<evidence type="ECO:0000313" key="10">
    <source>
        <dbReference type="Proteomes" id="UP000001739"/>
    </source>
</evidence>
<keyword evidence="4" id="KW-0997">Cell inner membrane</keyword>
<keyword evidence="6" id="KW-0067">ATP-binding</keyword>
<protein>
    <submittedName>
        <fullName evidence="9">ABC transporter related</fullName>
    </submittedName>
</protein>
<evidence type="ECO:0000313" key="9">
    <source>
        <dbReference type="EMBL" id="ACD14505.1"/>
    </source>
</evidence>
<dbReference type="PROSITE" id="PS50893">
    <property type="entry name" value="ABC_TRANSPORTER_2"/>
    <property type="match status" value="1"/>
</dbReference>
<dbReference type="GO" id="GO:0015807">
    <property type="term" value="P:L-amino acid transport"/>
    <property type="evidence" value="ECO:0007669"/>
    <property type="project" value="TreeGrafter"/>
</dbReference>
<dbReference type="InterPro" id="IPR017871">
    <property type="entry name" value="ABC_transporter-like_CS"/>
</dbReference>
<dbReference type="HOGENOM" id="CLU_000604_1_2_4"/>
<dbReference type="Pfam" id="PF00005">
    <property type="entry name" value="ABC_tran"/>
    <property type="match status" value="1"/>
</dbReference>
<dbReference type="eggNOG" id="COG0410">
    <property type="taxonomic scope" value="Bacteria"/>
</dbReference>
<reference evidence="9 10" key="1">
    <citation type="journal article" date="2011" name="J. Bacteriol.">
        <title>Complete genome sequence of the plant growth-promoting endophyte Burkholderia phytofirmans strain PsJN.</title>
        <authorList>
            <person name="Weilharter A."/>
            <person name="Mitter B."/>
            <person name="Shin M.V."/>
            <person name="Chain P.S."/>
            <person name="Nowak J."/>
            <person name="Sessitsch A."/>
        </authorList>
    </citation>
    <scope>NUCLEOTIDE SEQUENCE [LARGE SCALE GENOMIC DNA]</scope>
    <source>
        <strain evidence="10">DSM 17436 / LMG 22146 / PsJN</strain>
    </source>
</reference>
<evidence type="ECO:0000256" key="2">
    <source>
        <dbReference type="ARBA" id="ARBA00022448"/>
    </source>
</evidence>
<dbReference type="RefSeq" id="WP_012431164.1">
    <property type="nucleotide sequence ID" value="NC_010681.1"/>
</dbReference>
<comment type="similarity">
    <text evidence="1">Belongs to the ABC transporter superfamily.</text>
</comment>
<dbReference type="GO" id="GO:0005524">
    <property type="term" value="F:ATP binding"/>
    <property type="evidence" value="ECO:0007669"/>
    <property type="project" value="UniProtKB-KW"/>
</dbReference>
<keyword evidence="7" id="KW-0029">Amino-acid transport</keyword>
<dbReference type="InterPro" id="IPR003593">
    <property type="entry name" value="AAA+_ATPase"/>
</dbReference>
<dbReference type="CDD" id="cd03224">
    <property type="entry name" value="ABC_TM1139_LivF_branched"/>
    <property type="match status" value="1"/>
</dbReference>
<dbReference type="InterPro" id="IPR003439">
    <property type="entry name" value="ABC_transporter-like_ATP-bd"/>
</dbReference>
<keyword evidence="2" id="KW-0813">Transport</keyword>
<name>B2SZC6_PARPJ</name>